<dbReference type="InterPro" id="IPR013273">
    <property type="entry name" value="ADAMTS/ADAMTS-like"/>
</dbReference>
<protein>
    <recommendedName>
        <fullName evidence="17">Peptidase M12B domain-containing protein</fullName>
    </recommendedName>
</protein>
<dbReference type="InterPro" id="IPR001590">
    <property type="entry name" value="Peptidase_M12B"/>
</dbReference>
<feature type="binding site" evidence="13 15">
    <location>
        <position position="476"/>
    </location>
    <ligand>
        <name>Zn(2+)</name>
        <dbReference type="ChEBI" id="CHEBI:29105"/>
        <note>catalytic</note>
    </ligand>
</feature>
<dbReference type="FunFam" id="2.20.100.10:FF:000001">
    <property type="entry name" value="semaphorin-5A isoform X1"/>
    <property type="match status" value="1"/>
</dbReference>
<comment type="caution">
    <text evidence="18">The sequence shown here is derived from an EMBL/GenBank/DDBJ whole genome shotgun (WGS) entry which is preliminary data.</text>
</comment>
<dbReference type="PROSITE" id="PS50215">
    <property type="entry name" value="ADAM_MEPRO"/>
    <property type="match status" value="1"/>
</dbReference>
<evidence type="ECO:0000256" key="7">
    <source>
        <dbReference type="ARBA" id="ARBA00022737"/>
    </source>
</evidence>
<sequence length="1425" mass="159958">MSAQPTPKNEKGTPTSKSFRLEKGISSQKDDSQCFVFVIFRRFSPESSWNHKEDKSDEFKDFDMINKFIASVCLLFLAKAEVEYKGRYTTDLIDYEVVVPTKVSGDGAFISYYLPHFYNVARVQRGIDSGKINYVVPIHGENKVLELEPTEDFYAPGIVIEHHEKDARSHIDSVKLTKPRPRRCYYHGKVKNEPDSSAAITACTGLAGYIRLGKEQYLIEPVDDEGKPTVDVKHRHLVYKRAHQKVFANQSSCGTTGKSSAAFQKRMEWEEKYGKKLEESMKSTSDDELPARFDNGKVSIGKTRHERFCTTCKPNKIQKCVTPHAPCSTDMPLFIELLMVVGPRVAETAFIDEDVEQYVNTVINIVVKHFQDSSLGRPILVKLVRVITIGYLYEELDAKKHNPQEALKNFCQWQMHFNPRMEDHPNHHDFAIYMVKFEPCQGSIIGLTNMASMCRPDRACAIVSEEGLLTGHIITHMLGHSLGAEHDDSSTSSCCPEEPDGTRYHMGPQISSRSSAWSLCSKQCILQFVKTHAGWCLTDIPTATDLSEPVILPGQVYSAAEQCRINFEIETYACLVGEYCKRLYCKINDRECVSTGDPPAQGTRCGPNMWCFNRKCVHRGSRPGATNGEWGSWSPWTPCTKTCGGGTQTSHRACDSPSPSRGGRLCPGTWLRNRMCNIGSCPDAGRSFLDQQCKLTNNKPYHGRKHEWLSFVQQIEDLQCVVVCINERNEVAVRSPLAVDGTFCKPGYKDVCIRGTCKPVGCDWGIGSNAKEDACGICHGNGTECRIMQGYFGDRDVKGIVEFLKLPIGTSMVLVRETRPSPCFFLITNSLNNSFYLNNDQEEQMFFTGAFTVEGTVGVYQLKGNMERIFIKEPLGVPITISMVCHDAESTLGILYQYALPEPNNPSSIPSYTWEFLSWEKCPFPCGGGAQRAIPVCVEAQGGEVEDCYCSLQARPPDKVRVCNRRPCEARWWVGPWASCECFHQEGVTTRMVMCAHLKEARSSYITIMPEQECMKEVKPRSERPCDPVKEQEAWTARGYSVKRDITDMIPYSDAAEDYSVWDDVADDKYPFMVNVRKMFHGINPESVEDYTYLRNIGMTSELWKRIHGSHESNIRVRRRRQQVIPTSTAKIESGTTEHKEDVKLKKVSKTSKPKKFNEDATTIATPIKKVGSDDTKKKIMNVDKKAGEKIINEIGSSTPKGIIKSAVSAKSAFSTLDGIDEVMTTEIIGKKMENIQVAPKPISLTTGIQHAATTAAISRYISTNNRKEAAKDKESVTQAVMAATRSTHITVPEVLSDPGLTGYSMFASETPAPQDKCWQLQMKIKKEKSTCRPLDDAIPEPAEAAPELDFMNTSNIKIYLVPIQTTIRTIIQNDQEFVMMETLAKYPVADEQNVIEHWGDSARRELKLAKDRQAANTPKTIIQD</sequence>
<dbReference type="InterPro" id="IPR010294">
    <property type="entry name" value="ADAMTS_spacer1"/>
</dbReference>
<dbReference type="PANTHER" id="PTHR13723:SF200">
    <property type="entry name" value="ADAM METALLOPEPTIDASE WITH THROMBOSPONDIN TYPE 1 MOTIF B, ISOFORM B"/>
    <property type="match status" value="1"/>
</dbReference>
<keyword evidence="6" id="KW-0732">Signal</keyword>
<feature type="binding site" evidence="13">
    <location>
        <position position="336"/>
    </location>
    <ligand>
        <name>Ca(2+)</name>
        <dbReference type="ChEBI" id="CHEBI:29108"/>
        <label>1</label>
    </ligand>
</feature>
<dbReference type="Gene3D" id="3.40.390.10">
    <property type="entry name" value="Collagenase (Catalytic Domain)"/>
    <property type="match status" value="1"/>
</dbReference>
<name>A0A8S9XQT4_APOLU</name>
<dbReference type="PROSITE" id="PS50092">
    <property type="entry name" value="TSP1"/>
    <property type="match status" value="2"/>
</dbReference>
<dbReference type="OrthoDB" id="6627912at2759"/>
<keyword evidence="8" id="KW-0378">Hydrolase</keyword>
<comment type="subcellular location">
    <subcellularLocation>
        <location evidence="1">Secreted</location>
        <location evidence="1">Extracellular space</location>
        <location evidence="1">Extracellular matrix</location>
    </subcellularLocation>
</comment>
<dbReference type="Pfam" id="PF17771">
    <property type="entry name" value="ADAMTS_CR_2"/>
    <property type="match status" value="1"/>
</dbReference>
<evidence type="ECO:0000256" key="13">
    <source>
        <dbReference type="PIRSR" id="PIRSR613273-2"/>
    </source>
</evidence>
<evidence type="ECO:0000256" key="10">
    <source>
        <dbReference type="ARBA" id="ARBA00023049"/>
    </source>
</evidence>
<feature type="disulfide bond" evidence="14">
    <location>
        <begin position="563"/>
        <end position="585"/>
    </location>
</feature>
<feature type="disulfide bond" evidence="14">
    <location>
        <begin position="574"/>
        <end position="592"/>
    </location>
</feature>
<feature type="binding site" evidence="13">
    <location>
        <position position="536"/>
    </location>
    <ligand>
        <name>Ca(2+)</name>
        <dbReference type="ChEBI" id="CHEBI:29108"/>
        <label>1</label>
    </ligand>
</feature>
<feature type="binding site" evidence="13">
    <location>
        <position position="539"/>
    </location>
    <ligand>
        <name>Ca(2+)</name>
        <dbReference type="ChEBI" id="CHEBI:29108"/>
        <label>1</label>
    </ligand>
</feature>
<comment type="caution">
    <text evidence="15">Lacks conserved residue(s) required for the propagation of feature annotation.</text>
</comment>
<dbReference type="Pfam" id="PF01421">
    <property type="entry name" value="Reprolysin"/>
    <property type="match status" value="1"/>
</dbReference>
<reference evidence="18" key="1">
    <citation type="journal article" date="2021" name="Mol. Ecol. Resour.">
        <title>Apolygus lucorum genome provides insights into omnivorousness and mesophyll feeding.</title>
        <authorList>
            <person name="Liu Y."/>
            <person name="Liu H."/>
            <person name="Wang H."/>
            <person name="Huang T."/>
            <person name="Liu B."/>
            <person name="Yang B."/>
            <person name="Yin L."/>
            <person name="Li B."/>
            <person name="Zhang Y."/>
            <person name="Zhang S."/>
            <person name="Jiang F."/>
            <person name="Zhang X."/>
            <person name="Ren Y."/>
            <person name="Wang B."/>
            <person name="Wang S."/>
            <person name="Lu Y."/>
            <person name="Wu K."/>
            <person name="Fan W."/>
            <person name="Wang G."/>
        </authorList>
    </citation>
    <scope>NUCLEOTIDE SEQUENCE</scope>
    <source>
        <strain evidence="18">12Hb</strain>
    </source>
</reference>
<feature type="domain" description="Peptidase M12B" evidence="17">
    <location>
        <begin position="333"/>
        <end position="541"/>
    </location>
</feature>
<dbReference type="PANTHER" id="PTHR13723">
    <property type="entry name" value="ADAMTS A DISINTEGRIN AND METALLOPROTEASE WITH THROMBOSPONDIN MOTIFS PROTEASE"/>
    <property type="match status" value="1"/>
</dbReference>
<dbReference type="Gene3D" id="2.60.120.830">
    <property type="match status" value="1"/>
</dbReference>
<dbReference type="GO" id="GO:0004222">
    <property type="term" value="F:metalloendopeptidase activity"/>
    <property type="evidence" value="ECO:0007669"/>
    <property type="project" value="InterPro"/>
</dbReference>
<dbReference type="GO" id="GO:0031012">
    <property type="term" value="C:extracellular matrix"/>
    <property type="evidence" value="ECO:0007669"/>
    <property type="project" value="TreeGrafter"/>
</dbReference>
<dbReference type="Pfam" id="PF01562">
    <property type="entry name" value="Pep_M12B_propep"/>
    <property type="match status" value="1"/>
</dbReference>
<feature type="disulfide bond" evidence="14">
    <location>
        <begin position="494"/>
        <end position="520"/>
    </location>
</feature>
<feature type="compositionally biased region" description="Polar residues" evidence="16">
    <location>
        <begin position="1"/>
        <end position="18"/>
    </location>
</feature>
<dbReference type="InterPro" id="IPR002870">
    <property type="entry name" value="Peptidase_M12B_N"/>
</dbReference>
<evidence type="ECO:0000256" key="14">
    <source>
        <dbReference type="PIRSR" id="PIRSR613273-3"/>
    </source>
</evidence>
<feature type="disulfide bond" evidence="14">
    <location>
        <begin position="654"/>
        <end position="666"/>
    </location>
</feature>
<dbReference type="GO" id="GO:0046872">
    <property type="term" value="F:metal ion binding"/>
    <property type="evidence" value="ECO:0007669"/>
    <property type="project" value="UniProtKB-KW"/>
</dbReference>
<keyword evidence="7" id="KW-0677">Repeat</keyword>
<evidence type="ECO:0000259" key="17">
    <source>
        <dbReference type="PROSITE" id="PS50215"/>
    </source>
</evidence>
<feature type="disulfide bond" evidence="14">
    <location>
        <begin position="639"/>
        <end position="676"/>
    </location>
</feature>
<evidence type="ECO:0000256" key="3">
    <source>
        <dbReference type="ARBA" id="ARBA00022530"/>
    </source>
</evidence>
<keyword evidence="11 14" id="KW-1015">Disulfide bond</keyword>
<evidence type="ECO:0000313" key="19">
    <source>
        <dbReference type="Proteomes" id="UP000466442"/>
    </source>
</evidence>
<feature type="binding site" evidence="13 15">
    <location>
        <position position="480"/>
    </location>
    <ligand>
        <name>Zn(2+)</name>
        <dbReference type="ChEBI" id="CHEBI:29105"/>
        <note>catalytic</note>
    </ligand>
</feature>
<evidence type="ECO:0000256" key="11">
    <source>
        <dbReference type="ARBA" id="ARBA00023157"/>
    </source>
</evidence>
<evidence type="ECO:0000313" key="18">
    <source>
        <dbReference type="EMBL" id="KAF6211422.1"/>
    </source>
</evidence>
<organism evidence="18 19">
    <name type="scientific">Apolygus lucorum</name>
    <name type="common">Small green plant bug</name>
    <name type="synonym">Lygocoris lucorum</name>
    <dbReference type="NCBI Taxonomy" id="248454"/>
    <lineage>
        <taxon>Eukaryota</taxon>
        <taxon>Metazoa</taxon>
        <taxon>Ecdysozoa</taxon>
        <taxon>Arthropoda</taxon>
        <taxon>Hexapoda</taxon>
        <taxon>Insecta</taxon>
        <taxon>Pterygota</taxon>
        <taxon>Neoptera</taxon>
        <taxon>Paraneoptera</taxon>
        <taxon>Hemiptera</taxon>
        <taxon>Heteroptera</taxon>
        <taxon>Panheteroptera</taxon>
        <taxon>Cimicomorpha</taxon>
        <taxon>Miridae</taxon>
        <taxon>Mirini</taxon>
        <taxon>Apolygus</taxon>
    </lineage>
</organism>
<keyword evidence="13" id="KW-0106">Calcium</keyword>
<dbReference type="Gene3D" id="3.40.1620.60">
    <property type="match status" value="1"/>
</dbReference>
<feature type="disulfide bond" evidence="14">
    <location>
        <begin position="454"/>
        <end position="536"/>
    </location>
</feature>
<evidence type="ECO:0000256" key="2">
    <source>
        <dbReference type="ARBA" id="ARBA00022525"/>
    </source>
</evidence>
<feature type="disulfide bond" evidence="14">
    <location>
        <begin position="580"/>
        <end position="611"/>
    </location>
</feature>
<dbReference type="Pfam" id="PF05986">
    <property type="entry name" value="ADAMTS_spacer1"/>
    <property type="match status" value="1"/>
</dbReference>
<evidence type="ECO:0000256" key="5">
    <source>
        <dbReference type="ARBA" id="ARBA00022723"/>
    </source>
</evidence>
<comment type="cofactor">
    <cofactor evidence="13">
        <name>Zn(2+)</name>
        <dbReference type="ChEBI" id="CHEBI:29105"/>
    </cofactor>
    <text evidence="13">Binds 1 zinc ion per subunit.</text>
</comment>
<dbReference type="GO" id="GO:0006508">
    <property type="term" value="P:proteolysis"/>
    <property type="evidence" value="ECO:0007669"/>
    <property type="project" value="UniProtKB-KW"/>
</dbReference>
<evidence type="ECO:0000256" key="16">
    <source>
        <dbReference type="SAM" id="MobiDB-lite"/>
    </source>
</evidence>
<dbReference type="Gene3D" id="2.20.100.10">
    <property type="entry name" value="Thrombospondin type-1 (TSP1) repeat"/>
    <property type="match status" value="1"/>
</dbReference>
<dbReference type="GO" id="GO:0030198">
    <property type="term" value="P:extracellular matrix organization"/>
    <property type="evidence" value="ECO:0007669"/>
    <property type="project" value="InterPro"/>
</dbReference>
<dbReference type="InterPro" id="IPR050439">
    <property type="entry name" value="ADAMTS_ADAMTS-like"/>
</dbReference>
<dbReference type="InterPro" id="IPR041645">
    <property type="entry name" value="ADAMTS_CR_2"/>
</dbReference>
<evidence type="ECO:0000256" key="4">
    <source>
        <dbReference type="ARBA" id="ARBA00022670"/>
    </source>
</evidence>
<dbReference type="Proteomes" id="UP000466442">
    <property type="component" value="Unassembled WGS sequence"/>
</dbReference>
<feature type="compositionally biased region" description="Basic and acidic residues" evidence="16">
    <location>
        <begin position="19"/>
        <end position="29"/>
    </location>
</feature>
<keyword evidence="2" id="KW-0964">Secreted</keyword>
<evidence type="ECO:0000256" key="12">
    <source>
        <dbReference type="ARBA" id="ARBA00023180"/>
    </source>
</evidence>
<keyword evidence="19" id="KW-1185">Reference proteome</keyword>
<feature type="region of interest" description="Disordered" evidence="16">
    <location>
        <begin position="1"/>
        <end position="29"/>
    </location>
</feature>
<dbReference type="SUPFAM" id="SSF82895">
    <property type="entry name" value="TSP-1 type 1 repeat"/>
    <property type="match status" value="2"/>
</dbReference>
<evidence type="ECO:0000256" key="6">
    <source>
        <dbReference type="ARBA" id="ARBA00022729"/>
    </source>
</evidence>
<keyword evidence="5 13" id="KW-0479">Metal-binding</keyword>
<dbReference type="SMART" id="SM00209">
    <property type="entry name" value="TSP1"/>
    <property type="match status" value="2"/>
</dbReference>
<feature type="binding site" evidence="13">
    <location>
        <position position="336"/>
    </location>
    <ligand>
        <name>Ca(2+)</name>
        <dbReference type="ChEBI" id="CHEBI:29108"/>
        <label>2</label>
    </ligand>
</feature>
<evidence type="ECO:0000256" key="15">
    <source>
        <dbReference type="PROSITE-ProRule" id="PRU00276"/>
    </source>
</evidence>
<keyword evidence="12" id="KW-0325">Glycoprotein</keyword>
<keyword evidence="3" id="KW-0272">Extracellular matrix</keyword>
<dbReference type="Pfam" id="PF19030">
    <property type="entry name" value="TSP1_ADAMTS"/>
    <property type="match status" value="1"/>
</dbReference>
<feature type="binding site" evidence="13">
    <location>
        <position position="539"/>
    </location>
    <ligand>
        <name>Ca(2+)</name>
        <dbReference type="ChEBI" id="CHEBI:29108"/>
        <label>2</label>
    </ligand>
</feature>
<dbReference type="InterPro" id="IPR036383">
    <property type="entry name" value="TSP1_rpt_sf"/>
</dbReference>
<feature type="disulfide bond" evidence="14">
    <location>
        <begin position="643"/>
        <end position="681"/>
    </location>
</feature>
<keyword evidence="4" id="KW-0645">Protease</keyword>
<evidence type="ECO:0000256" key="8">
    <source>
        <dbReference type="ARBA" id="ARBA00022801"/>
    </source>
</evidence>
<dbReference type="Pfam" id="PF00090">
    <property type="entry name" value="TSP_1"/>
    <property type="match status" value="1"/>
</dbReference>
<feature type="binding site" evidence="13">
    <location>
        <position position="429"/>
    </location>
    <ligand>
        <name>Ca(2+)</name>
        <dbReference type="ChEBI" id="CHEBI:29108"/>
        <label>1</label>
    </ligand>
</feature>
<feature type="disulfide bond" evidence="14">
    <location>
        <begin position="605"/>
        <end position="616"/>
    </location>
</feature>
<dbReference type="EMBL" id="WIXP02000004">
    <property type="protein sequence ID" value="KAF6211422.1"/>
    <property type="molecule type" value="Genomic_DNA"/>
</dbReference>
<gene>
    <name evidence="18" type="ORF">GE061_011934</name>
</gene>
<feature type="disulfide bond" evidence="14">
    <location>
        <begin position="411"/>
        <end position="460"/>
    </location>
</feature>
<evidence type="ECO:0000256" key="1">
    <source>
        <dbReference type="ARBA" id="ARBA00004498"/>
    </source>
</evidence>
<evidence type="ECO:0000256" key="9">
    <source>
        <dbReference type="ARBA" id="ARBA00022833"/>
    </source>
</evidence>
<keyword evidence="10" id="KW-0482">Metalloprotease</keyword>
<proteinExistence type="predicted"/>
<keyword evidence="9 13" id="KW-0862">Zinc</keyword>
<accession>A0A8S9XQT4</accession>
<dbReference type="InterPro" id="IPR024079">
    <property type="entry name" value="MetalloPept_cat_dom_sf"/>
</dbReference>
<dbReference type="PRINTS" id="PR01857">
    <property type="entry name" value="ADAMTSFAMILY"/>
</dbReference>
<dbReference type="InterPro" id="IPR000884">
    <property type="entry name" value="TSP1_rpt"/>
</dbReference>
<dbReference type="SUPFAM" id="SSF55486">
    <property type="entry name" value="Metalloproteases ('zincins'), catalytic domain"/>
    <property type="match status" value="1"/>
</dbReference>
<feature type="binding site" evidence="13 15">
    <location>
        <position position="486"/>
    </location>
    <ligand>
        <name>Zn(2+)</name>
        <dbReference type="ChEBI" id="CHEBI:29105"/>
        <note>catalytic</note>
    </ligand>
</feature>